<sequence length="278" mass="30690">MQQKRDLIPALVPNALHAERIFVALGGKGTAAVGDVSNAPHDPVEAALDSWEAQIRTRLRSLAQRQAAVMVTRVPNYSRTRTAPLSGTRGDNHDLVAKIEHCKTLLAATNSARKSHRKLVELRKLMYRYRNRTGDAAQVEQVQEQMKENEAYVQRILVMLEEEGKLALHPEATAAFGDPNAMDAPRPPSSSSKRPVAASSSRKEKSSPKGTTQAETNATTSADTVLVDQLWSAATTLFWWKSAARLSSSESEERILIERASHDSLLDLTLARTMMIHF</sequence>
<accession>A0A0S4JB21</accession>
<dbReference type="VEuPathDB" id="TriTrypDB:BSAL_17200"/>
<reference evidence="3" key="1">
    <citation type="submission" date="2015-09" db="EMBL/GenBank/DDBJ databases">
        <authorList>
            <consortium name="Pathogen Informatics"/>
        </authorList>
    </citation>
    <scope>NUCLEOTIDE SEQUENCE [LARGE SCALE GENOMIC DNA]</scope>
    <source>
        <strain evidence="3">Lake Konstanz</strain>
    </source>
</reference>
<evidence type="ECO:0000313" key="2">
    <source>
        <dbReference type="EMBL" id="CUG88770.1"/>
    </source>
</evidence>
<proteinExistence type="predicted"/>
<feature type="compositionally biased region" description="Low complexity" evidence="1">
    <location>
        <begin position="189"/>
        <end position="200"/>
    </location>
</feature>
<name>A0A0S4JB21_BODSA</name>
<feature type="compositionally biased region" description="Polar residues" evidence="1">
    <location>
        <begin position="208"/>
        <end position="218"/>
    </location>
</feature>
<dbReference type="EMBL" id="CYKH01001671">
    <property type="protein sequence ID" value="CUG88770.1"/>
    <property type="molecule type" value="Genomic_DNA"/>
</dbReference>
<dbReference type="AlphaFoldDB" id="A0A0S4JB21"/>
<organism evidence="2 3">
    <name type="scientific">Bodo saltans</name>
    <name type="common">Flagellated protozoan</name>
    <dbReference type="NCBI Taxonomy" id="75058"/>
    <lineage>
        <taxon>Eukaryota</taxon>
        <taxon>Discoba</taxon>
        <taxon>Euglenozoa</taxon>
        <taxon>Kinetoplastea</taxon>
        <taxon>Metakinetoplastina</taxon>
        <taxon>Eubodonida</taxon>
        <taxon>Bodonidae</taxon>
        <taxon>Bodo</taxon>
    </lineage>
</organism>
<evidence type="ECO:0000256" key="1">
    <source>
        <dbReference type="SAM" id="MobiDB-lite"/>
    </source>
</evidence>
<protein>
    <submittedName>
        <fullName evidence="2">Uncharacterized protein</fullName>
    </submittedName>
</protein>
<gene>
    <name evidence="2" type="ORF">BSAL_17200</name>
</gene>
<dbReference type="Proteomes" id="UP000051952">
    <property type="component" value="Unassembled WGS sequence"/>
</dbReference>
<feature type="region of interest" description="Disordered" evidence="1">
    <location>
        <begin position="174"/>
        <end position="218"/>
    </location>
</feature>
<keyword evidence="3" id="KW-1185">Reference proteome</keyword>
<evidence type="ECO:0000313" key="3">
    <source>
        <dbReference type="Proteomes" id="UP000051952"/>
    </source>
</evidence>